<protein>
    <recommendedName>
        <fullName evidence="5">S-adenosyl-L-methionine-dependent methyltransferase</fullName>
    </recommendedName>
</protein>
<dbReference type="GO" id="GO:0032259">
    <property type="term" value="P:methylation"/>
    <property type="evidence" value="ECO:0007669"/>
    <property type="project" value="UniProtKB-KW"/>
</dbReference>
<dbReference type="InterPro" id="IPR029063">
    <property type="entry name" value="SAM-dependent_MTases_sf"/>
</dbReference>
<evidence type="ECO:0000313" key="4">
    <source>
        <dbReference type="Proteomes" id="UP001188597"/>
    </source>
</evidence>
<dbReference type="Pfam" id="PF04072">
    <property type="entry name" value="LCM"/>
    <property type="match status" value="1"/>
</dbReference>
<dbReference type="Gene3D" id="3.40.50.150">
    <property type="entry name" value="Vaccinia Virus protein VP39"/>
    <property type="match status" value="1"/>
</dbReference>
<dbReference type="EMBL" id="JAVXUP010000780">
    <property type="protein sequence ID" value="KAK3021060.1"/>
    <property type="molecule type" value="Genomic_DNA"/>
</dbReference>
<keyword evidence="4" id="KW-1185">Reference proteome</keyword>
<dbReference type="SUPFAM" id="SSF53335">
    <property type="entry name" value="S-adenosyl-L-methionine-dependent methyltransferases"/>
    <property type="match status" value="1"/>
</dbReference>
<reference evidence="3" key="1">
    <citation type="submission" date="2022-12" db="EMBL/GenBank/DDBJ databases">
        <title>Draft genome assemblies for two species of Escallonia (Escalloniales).</title>
        <authorList>
            <person name="Chanderbali A."/>
            <person name="Dervinis C."/>
            <person name="Anghel I."/>
            <person name="Soltis D."/>
            <person name="Soltis P."/>
            <person name="Zapata F."/>
        </authorList>
    </citation>
    <scope>NUCLEOTIDE SEQUENCE</scope>
    <source>
        <strain evidence="3">UCBG64.0493</strain>
        <tissue evidence="3">Leaf</tissue>
    </source>
</reference>
<name>A0AA89AZ60_9ASTE</name>
<evidence type="ECO:0000256" key="1">
    <source>
        <dbReference type="ARBA" id="ARBA00022603"/>
    </source>
</evidence>
<dbReference type="AlphaFoldDB" id="A0AA89AZ60"/>
<proteinExistence type="predicted"/>
<dbReference type="Proteomes" id="UP001188597">
    <property type="component" value="Unassembled WGS sequence"/>
</dbReference>
<dbReference type="GO" id="GO:0008168">
    <property type="term" value="F:methyltransferase activity"/>
    <property type="evidence" value="ECO:0007669"/>
    <property type="project" value="UniProtKB-KW"/>
</dbReference>
<evidence type="ECO:0000256" key="2">
    <source>
        <dbReference type="ARBA" id="ARBA00022679"/>
    </source>
</evidence>
<sequence length="326" mass="36998">MVFAVGLAPTAAAIDLRPSLSLHYNKRKNSGLMRANLNAHKDEDDPLFEAAIRHASLRFQETLCPEPLLVDPYAGCFVPHSVEVDEVHAELPPHQYCLATRFIDDKLLAATKEIEGLKQVVLLTDGIDTRPYRLNWLPSTIIYDISPERIFTRAARKLGDVGAKIPRSCLFFHIPLESSDIQQILRSKGFTGNRPSIWALQGLPLVNLASFKEILVLVSSLAMKGCVFVGEFPGRLTETEIGIKCTTKEWIENLFMSYDFRVDMIGYDEVARNLDKEPALGDYKNTLFVAEHLRYSDDQVIPIMENWRREFLRVEEDADEEGFEEL</sequence>
<evidence type="ECO:0008006" key="5">
    <source>
        <dbReference type="Google" id="ProtNLM"/>
    </source>
</evidence>
<gene>
    <name evidence="3" type="ORF">RJ639_047307</name>
</gene>
<organism evidence="3 4">
    <name type="scientific">Escallonia herrerae</name>
    <dbReference type="NCBI Taxonomy" id="1293975"/>
    <lineage>
        <taxon>Eukaryota</taxon>
        <taxon>Viridiplantae</taxon>
        <taxon>Streptophyta</taxon>
        <taxon>Embryophyta</taxon>
        <taxon>Tracheophyta</taxon>
        <taxon>Spermatophyta</taxon>
        <taxon>Magnoliopsida</taxon>
        <taxon>eudicotyledons</taxon>
        <taxon>Gunneridae</taxon>
        <taxon>Pentapetalae</taxon>
        <taxon>asterids</taxon>
        <taxon>campanulids</taxon>
        <taxon>Escalloniales</taxon>
        <taxon>Escalloniaceae</taxon>
        <taxon>Escallonia</taxon>
    </lineage>
</organism>
<keyword evidence="1" id="KW-0489">Methyltransferase</keyword>
<evidence type="ECO:0000313" key="3">
    <source>
        <dbReference type="EMBL" id="KAK3021060.1"/>
    </source>
</evidence>
<keyword evidence="2" id="KW-0808">Transferase</keyword>
<dbReference type="InterPro" id="IPR007213">
    <property type="entry name" value="Ppm1/Ppm2/Tcmp"/>
</dbReference>
<dbReference type="PANTHER" id="PTHR43619:SF2">
    <property type="entry name" value="S-ADENOSYL-L-METHIONINE-DEPENDENT METHYLTRANSFERASES SUPERFAMILY PROTEIN"/>
    <property type="match status" value="1"/>
</dbReference>
<comment type="caution">
    <text evidence="3">The sequence shown here is derived from an EMBL/GenBank/DDBJ whole genome shotgun (WGS) entry which is preliminary data.</text>
</comment>
<dbReference type="PANTHER" id="PTHR43619">
    <property type="entry name" value="S-ADENOSYL-L-METHIONINE-DEPENDENT METHYLTRANSFERASE YKTD-RELATED"/>
    <property type="match status" value="1"/>
</dbReference>
<accession>A0AA89AZ60</accession>